<keyword evidence="12" id="KW-1185">Reference proteome</keyword>
<gene>
    <name evidence="11" type="ORF">GSUB_02720</name>
</gene>
<feature type="domain" description="ABC transporter" evidence="10">
    <location>
        <begin position="15"/>
        <end position="245"/>
    </location>
</feature>
<reference evidence="11 12" key="1">
    <citation type="journal article" date="2015" name="Genome Announc.">
        <title>Genomes of Geoalkalibacter ferrihydriticus Z-0531T and Geoalkalibacter subterraneus Red1T, Two Haloalkaliphilic Metal-Reducing Deltaproteobacteria.</title>
        <authorList>
            <person name="Badalamenti J.P."/>
            <person name="Krajmalnik-Brown R."/>
            <person name="Torres C.I."/>
            <person name="Bond D.R."/>
        </authorList>
    </citation>
    <scope>NUCLEOTIDE SEQUENCE [LARGE SCALE GENOMIC DNA]</scope>
    <source>
        <strain evidence="11 12">Red1</strain>
    </source>
</reference>
<dbReference type="EMBL" id="CP010311">
    <property type="protein sequence ID" value="AJF07874.1"/>
    <property type="molecule type" value="Genomic_DNA"/>
</dbReference>
<feature type="domain" description="ABC transporter" evidence="10">
    <location>
        <begin position="286"/>
        <end position="515"/>
    </location>
</feature>
<dbReference type="PROSITE" id="PS50893">
    <property type="entry name" value="ABC_TRANSPORTER_2"/>
    <property type="match status" value="2"/>
</dbReference>
<dbReference type="InterPro" id="IPR027417">
    <property type="entry name" value="P-loop_NTPase"/>
</dbReference>
<keyword evidence="6" id="KW-0067">ATP-binding</keyword>
<evidence type="ECO:0000259" key="10">
    <source>
        <dbReference type="PROSITE" id="PS50893"/>
    </source>
</evidence>
<dbReference type="GO" id="GO:0042626">
    <property type="term" value="F:ATPase-coupled transmembrane transporter activity"/>
    <property type="evidence" value="ECO:0007669"/>
    <property type="project" value="TreeGrafter"/>
</dbReference>
<keyword evidence="7" id="KW-1278">Translocase</keyword>
<dbReference type="InterPro" id="IPR003593">
    <property type="entry name" value="AAA+_ATPase"/>
</dbReference>
<keyword evidence="8" id="KW-0472">Membrane</keyword>
<dbReference type="STRING" id="483547.GSUB_02720"/>
<dbReference type="PANTHER" id="PTHR43553:SF24">
    <property type="entry name" value="ENERGY-COUPLING FACTOR TRANSPORTER ATP-BINDING PROTEIN ECFA1"/>
    <property type="match status" value="1"/>
</dbReference>
<feature type="compositionally biased region" description="Basic residues" evidence="9">
    <location>
        <begin position="533"/>
        <end position="549"/>
    </location>
</feature>
<evidence type="ECO:0000256" key="5">
    <source>
        <dbReference type="ARBA" id="ARBA00022741"/>
    </source>
</evidence>
<evidence type="ECO:0000256" key="1">
    <source>
        <dbReference type="ARBA" id="ARBA00004236"/>
    </source>
</evidence>
<accession>A0A0B5FT87</accession>
<dbReference type="SMART" id="SM00382">
    <property type="entry name" value="AAA"/>
    <property type="match status" value="2"/>
</dbReference>
<evidence type="ECO:0000256" key="9">
    <source>
        <dbReference type="SAM" id="MobiDB-lite"/>
    </source>
</evidence>
<evidence type="ECO:0000256" key="2">
    <source>
        <dbReference type="ARBA" id="ARBA00005417"/>
    </source>
</evidence>
<keyword evidence="5" id="KW-0547">Nucleotide-binding</keyword>
<dbReference type="PANTHER" id="PTHR43553">
    <property type="entry name" value="HEAVY METAL TRANSPORTER"/>
    <property type="match status" value="1"/>
</dbReference>
<protein>
    <submittedName>
        <fullName evidence="11">ABC transporter</fullName>
    </submittedName>
</protein>
<dbReference type="InterPro" id="IPR003439">
    <property type="entry name" value="ABC_transporter-like_ATP-bd"/>
</dbReference>
<dbReference type="InterPro" id="IPR017871">
    <property type="entry name" value="ABC_transporter-like_CS"/>
</dbReference>
<evidence type="ECO:0000256" key="7">
    <source>
        <dbReference type="ARBA" id="ARBA00022967"/>
    </source>
</evidence>
<dbReference type="HOGENOM" id="CLU_000604_86_7_7"/>
<evidence type="ECO:0000313" key="12">
    <source>
        <dbReference type="Proteomes" id="UP000035036"/>
    </source>
</evidence>
<dbReference type="NCBIfam" id="NF010167">
    <property type="entry name" value="PRK13648.1"/>
    <property type="match status" value="2"/>
</dbReference>
<feature type="region of interest" description="Disordered" evidence="9">
    <location>
        <begin position="533"/>
        <end position="608"/>
    </location>
</feature>
<feature type="compositionally biased region" description="Basic and acidic residues" evidence="9">
    <location>
        <begin position="550"/>
        <end position="564"/>
    </location>
</feature>
<dbReference type="InterPro" id="IPR015856">
    <property type="entry name" value="ABC_transpr_CbiO/EcfA_su"/>
</dbReference>
<evidence type="ECO:0000256" key="3">
    <source>
        <dbReference type="ARBA" id="ARBA00022448"/>
    </source>
</evidence>
<evidence type="ECO:0000256" key="4">
    <source>
        <dbReference type="ARBA" id="ARBA00022475"/>
    </source>
</evidence>
<name>A0A0B5FT87_9BACT</name>
<dbReference type="GO" id="GO:0043190">
    <property type="term" value="C:ATP-binding cassette (ABC) transporter complex"/>
    <property type="evidence" value="ECO:0007669"/>
    <property type="project" value="TreeGrafter"/>
</dbReference>
<evidence type="ECO:0000256" key="6">
    <source>
        <dbReference type="ARBA" id="ARBA00022840"/>
    </source>
</evidence>
<comment type="similarity">
    <text evidence="2">Belongs to the ABC transporter superfamily.</text>
</comment>
<dbReference type="Gene3D" id="3.40.50.300">
    <property type="entry name" value="P-loop containing nucleotide triphosphate hydrolases"/>
    <property type="match status" value="2"/>
</dbReference>
<dbReference type="KEGG" id="gsb:GSUB_02720"/>
<organism evidence="11 12">
    <name type="scientific">Geoalkalibacter subterraneus</name>
    <dbReference type="NCBI Taxonomy" id="483547"/>
    <lineage>
        <taxon>Bacteria</taxon>
        <taxon>Pseudomonadati</taxon>
        <taxon>Thermodesulfobacteriota</taxon>
        <taxon>Desulfuromonadia</taxon>
        <taxon>Desulfuromonadales</taxon>
        <taxon>Geoalkalibacteraceae</taxon>
        <taxon>Geoalkalibacter</taxon>
    </lineage>
</organism>
<dbReference type="PROSITE" id="PS00211">
    <property type="entry name" value="ABC_TRANSPORTER_1"/>
    <property type="match status" value="2"/>
</dbReference>
<feature type="compositionally biased region" description="Basic and acidic residues" evidence="9">
    <location>
        <begin position="572"/>
        <end position="608"/>
    </location>
</feature>
<keyword evidence="3" id="KW-0813">Transport</keyword>
<dbReference type="CDD" id="cd03225">
    <property type="entry name" value="ABC_cobalt_CbiO_domain1"/>
    <property type="match status" value="2"/>
</dbReference>
<dbReference type="GO" id="GO:0005524">
    <property type="term" value="F:ATP binding"/>
    <property type="evidence" value="ECO:0007669"/>
    <property type="project" value="UniProtKB-KW"/>
</dbReference>
<sequence>MDSETSLPRERKALIEVRDLDFSYPDGSQALRQINLTIRPGDRIALVGQNGSGKSTLARHLNGLLEAQAGAVIYKGKPLQGEHLRRARLEVGLLFQDPDDQLFCNTLLEDVAFGPGNQELSAEQCAERARNALAQVGLADLAYKPSHHLSYGQKKRAALATLLAMRPQVLILDEPTANLDPAQDNILRELLRDYDGTLICITHDLLFAYDLCERAVVLDQGRVHHDYTLRELVSHRSSLREHGLDFSFRLDGIDDILAAEAARCDPLLPEANDPAALPRPESSPLVAVRDYSFRYPDGTQALNKILFKINRGESVAIVGENGAGKTTLLHCLLGILEGSGEHLFEGMPINRRRRRDLWRRVGIIFQDPADQLFCPTCAEEVAFGPRQMGVKKEELARRVHQALAQVHLQGYEDRIPLHLSGGERKRLAIATVLAMQPEILILDEPTAGLDPQGEEMLLNILQELPQTRILVSHDPYLTARLTQRTVVLHRGEIIRDYSTREFLHDQDRARLNLLTLTSRREHCREIRALQHQHAHKHPHRHLHEHRHRHGELEHSHLHEHEHTHAHTYTHLHGADSEAHCHPPRPRYHDHAHPHHELEPHDHDHPEDH</sequence>
<keyword evidence="4" id="KW-1003">Cell membrane</keyword>
<dbReference type="Proteomes" id="UP000035036">
    <property type="component" value="Chromosome"/>
</dbReference>
<dbReference type="Pfam" id="PF00005">
    <property type="entry name" value="ABC_tran"/>
    <property type="match status" value="2"/>
</dbReference>
<dbReference type="AlphaFoldDB" id="A0A0B5FT87"/>
<comment type="subcellular location">
    <subcellularLocation>
        <location evidence="1">Cell membrane</location>
    </subcellularLocation>
</comment>
<dbReference type="SUPFAM" id="SSF52540">
    <property type="entry name" value="P-loop containing nucleoside triphosphate hydrolases"/>
    <property type="match status" value="2"/>
</dbReference>
<evidence type="ECO:0000313" key="11">
    <source>
        <dbReference type="EMBL" id="AJF07874.1"/>
    </source>
</evidence>
<dbReference type="FunFam" id="3.40.50.300:FF:000224">
    <property type="entry name" value="Energy-coupling factor transporter ATP-binding protein EcfA"/>
    <property type="match status" value="2"/>
</dbReference>
<evidence type="ECO:0000256" key="8">
    <source>
        <dbReference type="ARBA" id="ARBA00023136"/>
    </source>
</evidence>
<dbReference type="GO" id="GO:0016887">
    <property type="term" value="F:ATP hydrolysis activity"/>
    <property type="evidence" value="ECO:0007669"/>
    <property type="project" value="InterPro"/>
</dbReference>
<proteinExistence type="inferred from homology"/>
<dbReference type="InterPro" id="IPR050095">
    <property type="entry name" value="ECF_ABC_transporter_ATP-bd"/>
</dbReference>